<evidence type="ECO:0000259" key="1">
    <source>
        <dbReference type="Pfam" id="PF01636"/>
    </source>
</evidence>
<dbReference type="Gene3D" id="3.90.1200.10">
    <property type="match status" value="1"/>
</dbReference>
<gene>
    <name evidence="2" type="ORF">ENP86_11120</name>
</gene>
<dbReference type="InterPro" id="IPR002575">
    <property type="entry name" value="Aminoglycoside_PTrfase"/>
</dbReference>
<feature type="domain" description="Aminoglycoside phosphotransferase" evidence="1">
    <location>
        <begin position="17"/>
        <end position="235"/>
    </location>
</feature>
<organism evidence="2">
    <name type="scientific">candidate division WOR-3 bacterium</name>
    <dbReference type="NCBI Taxonomy" id="2052148"/>
    <lineage>
        <taxon>Bacteria</taxon>
        <taxon>Bacteria division WOR-3</taxon>
    </lineage>
</organism>
<evidence type="ECO:0000313" key="2">
    <source>
        <dbReference type="EMBL" id="HDY60075.1"/>
    </source>
</evidence>
<accession>A0A7V1EIZ4</accession>
<dbReference type="InterPro" id="IPR011009">
    <property type="entry name" value="Kinase-like_dom_sf"/>
</dbReference>
<dbReference type="SUPFAM" id="SSF56112">
    <property type="entry name" value="Protein kinase-like (PK-like)"/>
    <property type="match status" value="1"/>
</dbReference>
<proteinExistence type="predicted"/>
<dbReference type="EMBL" id="DSKY01000022">
    <property type="protein sequence ID" value="HDY60075.1"/>
    <property type="molecule type" value="Genomic_DNA"/>
</dbReference>
<dbReference type="Pfam" id="PF01636">
    <property type="entry name" value="APH"/>
    <property type="match status" value="1"/>
</dbReference>
<name>A0A7V1EIZ4_UNCW3</name>
<reference evidence="2" key="1">
    <citation type="journal article" date="2020" name="mSystems">
        <title>Genome- and Community-Level Interaction Insights into Carbon Utilization and Element Cycling Functions of Hydrothermarchaeota in Hydrothermal Sediment.</title>
        <authorList>
            <person name="Zhou Z."/>
            <person name="Liu Y."/>
            <person name="Xu W."/>
            <person name="Pan J."/>
            <person name="Luo Z.H."/>
            <person name="Li M."/>
        </authorList>
    </citation>
    <scope>NUCLEOTIDE SEQUENCE [LARGE SCALE GENOMIC DNA]</scope>
    <source>
        <strain evidence="2">SpSt-258</strain>
    </source>
</reference>
<dbReference type="AlphaFoldDB" id="A0A7V1EIZ4"/>
<protein>
    <recommendedName>
        <fullName evidence="1">Aminoglycoside phosphotransferase domain-containing protein</fullName>
    </recommendedName>
</protein>
<comment type="caution">
    <text evidence="2">The sequence shown here is derived from an EMBL/GenBank/DDBJ whole genome shotgun (WGS) entry which is preliminary data.</text>
</comment>
<dbReference type="Gene3D" id="3.30.200.20">
    <property type="entry name" value="Phosphorylase Kinase, domain 1"/>
    <property type="match status" value="1"/>
</dbReference>
<sequence>MYEKQNNSDVLSEYEIIEAINTGGSDRKFFRVKKGNTTYILIEDPNIDQYVKILNHLHQRGVGVPELIMTKGNRVIIEDLGRDSLYDFMRNKKYNWQRFYELAIEELVKLQIDGYKDAPVNLYYDEDHIKWEQDYFKEFFLQQLCKIPEDRLKETEDDFKILIKDMVGGIKPIANFLMHRDYQSQNIYIKNNKIRIIDFQSARIGPLTYDLASLLRDAYVDIDERTEEYLIFYYLDCLKKRGIEIPKEKFLRIYNLTAIQRNMQALGAFVNLSLNKNKTQFKKFIPRGIRLLNAELKRSNFLRIYDLTSTIEQLFNCSDAQLPE</sequence>